<dbReference type="InterPro" id="IPR002606">
    <property type="entry name" value="Riboflavin_kinase_bac"/>
</dbReference>
<dbReference type="PANTHER" id="PTHR22749:SF6">
    <property type="entry name" value="RIBOFLAVIN KINASE"/>
    <property type="match status" value="1"/>
</dbReference>
<evidence type="ECO:0000256" key="5">
    <source>
        <dbReference type="ARBA" id="ARBA00022643"/>
    </source>
</evidence>
<dbReference type="PANTHER" id="PTHR22749">
    <property type="entry name" value="RIBOFLAVIN KINASE/FMN ADENYLYLTRANSFERASE"/>
    <property type="match status" value="1"/>
</dbReference>
<organism evidence="17 18">
    <name type="scientific">Oleispira antarctica RB-8</name>
    <dbReference type="NCBI Taxonomy" id="698738"/>
    <lineage>
        <taxon>Bacteria</taxon>
        <taxon>Pseudomonadati</taxon>
        <taxon>Pseudomonadota</taxon>
        <taxon>Gammaproteobacteria</taxon>
        <taxon>Oceanospirillales</taxon>
        <taxon>Oceanospirillaceae</taxon>
        <taxon>Oleispira</taxon>
    </lineage>
</organism>
<comment type="pathway">
    <text evidence="2 15">Cofactor biosynthesis; FAD biosynthesis; FAD from FMN: step 1/1.</text>
</comment>
<evidence type="ECO:0000313" key="18">
    <source>
        <dbReference type="Proteomes" id="UP000032749"/>
    </source>
</evidence>
<evidence type="ECO:0000256" key="15">
    <source>
        <dbReference type="PIRNR" id="PIRNR004491"/>
    </source>
</evidence>
<dbReference type="NCBIfam" id="NF004159">
    <property type="entry name" value="PRK05627.1-2"/>
    <property type="match status" value="1"/>
</dbReference>
<dbReference type="EMBL" id="FO203512">
    <property type="protein sequence ID" value="CCK74758.1"/>
    <property type="molecule type" value="Genomic_DNA"/>
</dbReference>
<dbReference type="KEGG" id="oai:OLEAN_C05820"/>
<keyword evidence="12" id="KW-0511">Multifunctional enzyme</keyword>
<evidence type="ECO:0000256" key="7">
    <source>
        <dbReference type="ARBA" id="ARBA00022695"/>
    </source>
</evidence>
<dbReference type="HOGENOM" id="CLU_048437_0_0_6"/>
<dbReference type="GO" id="GO:0003919">
    <property type="term" value="F:FMN adenylyltransferase activity"/>
    <property type="evidence" value="ECO:0007669"/>
    <property type="project" value="UniProtKB-UniRule"/>
</dbReference>
<accession>R4YNN6</accession>
<evidence type="ECO:0000256" key="1">
    <source>
        <dbReference type="ARBA" id="ARBA00002121"/>
    </source>
</evidence>
<dbReference type="SUPFAM" id="SSF82114">
    <property type="entry name" value="Riboflavin kinase-like"/>
    <property type="match status" value="1"/>
</dbReference>
<keyword evidence="11 15" id="KW-0067">ATP-binding</keyword>
<evidence type="ECO:0000256" key="11">
    <source>
        <dbReference type="ARBA" id="ARBA00022840"/>
    </source>
</evidence>
<dbReference type="GO" id="GO:0009231">
    <property type="term" value="P:riboflavin biosynthetic process"/>
    <property type="evidence" value="ECO:0007669"/>
    <property type="project" value="InterPro"/>
</dbReference>
<evidence type="ECO:0000256" key="13">
    <source>
        <dbReference type="ARBA" id="ARBA00047880"/>
    </source>
</evidence>
<dbReference type="Pfam" id="PF01687">
    <property type="entry name" value="Flavokinase"/>
    <property type="match status" value="1"/>
</dbReference>
<evidence type="ECO:0000256" key="8">
    <source>
        <dbReference type="ARBA" id="ARBA00022741"/>
    </source>
</evidence>
<dbReference type="NCBIfam" id="TIGR00083">
    <property type="entry name" value="ribF"/>
    <property type="match status" value="1"/>
</dbReference>
<comment type="pathway">
    <text evidence="3 15">Cofactor biosynthesis; FMN biosynthesis; FMN from riboflavin (ATP route): step 1/1.</text>
</comment>
<dbReference type="STRING" id="698738.OLEAN_C05820"/>
<evidence type="ECO:0000313" key="17">
    <source>
        <dbReference type="EMBL" id="CCK74758.1"/>
    </source>
</evidence>
<dbReference type="InterPro" id="IPR015865">
    <property type="entry name" value="Riboflavin_kinase_bac/euk"/>
</dbReference>
<dbReference type="InterPro" id="IPR023465">
    <property type="entry name" value="Riboflavin_kinase_dom_sf"/>
</dbReference>
<feature type="domain" description="Riboflavin kinase" evidence="16">
    <location>
        <begin position="185"/>
        <end position="329"/>
    </location>
</feature>
<comment type="catalytic activity">
    <reaction evidence="13 15">
        <text>riboflavin + ATP = FMN + ADP + H(+)</text>
        <dbReference type="Rhea" id="RHEA:14357"/>
        <dbReference type="ChEBI" id="CHEBI:15378"/>
        <dbReference type="ChEBI" id="CHEBI:30616"/>
        <dbReference type="ChEBI" id="CHEBI:57986"/>
        <dbReference type="ChEBI" id="CHEBI:58210"/>
        <dbReference type="ChEBI" id="CHEBI:456216"/>
        <dbReference type="EC" id="2.7.1.26"/>
    </reaction>
</comment>
<dbReference type="Proteomes" id="UP000032749">
    <property type="component" value="Chromosome"/>
</dbReference>
<dbReference type="PIRSF" id="PIRSF004491">
    <property type="entry name" value="FAD_Synth"/>
    <property type="match status" value="1"/>
</dbReference>
<sequence>MRLIRGLYNIPSDFSGCVATIGNFDGVHLGHQAILQQLKKQGEEHQLPTVVMMFEPQPREFFAPDQAPARLANMSEKLQDLASFGIDYVLCLPFNQKLRSMSADQFIQTILLDGLKISHLIVGDDFRFGCDRTGDYQLLQQAGAKEQNGFSVEDTKTFELEGKRVSSTRVRECLSANDLAGARKLLGRPYRMSGRIGYGRQLGRTIGVPTANVILQRNKLPMTGVYAVKAIAITVDECNESPALNQAGKAHSSNKEWQGVANIGVKPTVAGIPEPSLEVHIFDINENLYGKRLSIEFCQKIREEKKFNGLDELKAAIENDMKVARAFFS</sequence>
<evidence type="ECO:0000256" key="10">
    <source>
        <dbReference type="ARBA" id="ARBA00022827"/>
    </source>
</evidence>
<dbReference type="UniPathway" id="UPA00277">
    <property type="reaction ID" value="UER00407"/>
</dbReference>
<dbReference type="NCBIfam" id="TIGR00125">
    <property type="entry name" value="cyt_tran_rel"/>
    <property type="match status" value="1"/>
</dbReference>
<gene>
    <name evidence="17" type="primary">ribF</name>
    <name evidence="17" type="ORF">OLEAN_C05820</name>
</gene>
<dbReference type="Gene3D" id="2.40.30.30">
    <property type="entry name" value="Riboflavin kinase-like"/>
    <property type="match status" value="1"/>
</dbReference>
<evidence type="ECO:0000259" key="16">
    <source>
        <dbReference type="SMART" id="SM00904"/>
    </source>
</evidence>
<evidence type="ECO:0000256" key="4">
    <source>
        <dbReference type="ARBA" id="ARBA00022630"/>
    </source>
</evidence>
<name>R4YNN6_OLEAN</name>
<dbReference type="InterPro" id="IPR015864">
    <property type="entry name" value="FAD_synthase"/>
</dbReference>
<keyword evidence="6 15" id="KW-0808">Transferase</keyword>
<evidence type="ECO:0000256" key="12">
    <source>
        <dbReference type="ARBA" id="ARBA00023268"/>
    </source>
</evidence>
<dbReference type="GO" id="GO:0008531">
    <property type="term" value="F:riboflavin kinase activity"/>
    <property type="evidence" value="ECO:0007669"/>
    <property type="project" value="UniProtKB-UniRule"/>
</dbReference>
<protein>
    <recommendedName>
        <fullName evidence="15">Riboflavin biosynthesis protein</fullName>
    </recommendedName>
    <domain>
        <recommendedName>
            <fullName evidence="15">Riboflavin kinase</fullName>
            <ecNumber evidence="15">2.7.1.26</ecNumber>
        </recommendedName>
        <alternativeName>
            <fullName evidence="15">Flavokinase</fullName>
        </alternativeName>
    </domain>
    <domain>
        <recommendedName>
            <fullName evidence="15">FMN adenylyltransferase</fullName>
            <ecNumber evidence="15">2.7.7.2</ecNumber>
        </recommendedName>
        <alternativeName>
            <fullName evidence="15">FAD pyrophosphorylase</fullName>
        </alternativeName>
        <alternativeName>
            <fullName evidence="15">FAD synthase</fullName>
        </alternativeName>
    </domain>
</protein>
<dbReference type="Pfam" id="PF06574">
    <property type="entry name" value="FAD_syn"/>
    <property type="match status" value="1"/>
</dbReference>
<dbReference type="SUPFAM" id="SSF52374">
    <property type="entry name" value="Nucleotidylyl transferase"/>
    <property type="match status" value="1"/>
</dbReference>
<comment type="function">
    <text evidence="1">Catalyzes the phosphorylation of riboflavin to FMN followed by the adenylation of FMN to FAD.</text>
</comment>
<dbReference type="GO" id="GO:0006747">
    <property type="term" value="P:FAD biosynthetic process"/>
    <property type="evidence" value="ECO:0007669"/>
    <property type="project" value="UniProtKB-UniRule"/>
</dbReference>
<dbReference type="AlphaFoldDB" id="R4YNN6"/>
<evidence type="ECO:0000256" key="2">
    <source>
        <dbReference type="ARBA" id="ARBA00004726"/>
    </source>
</evidence>
<dbReference type="SMART" id="SM00904">
    <property type="entry name" value="Flavokinase"/>
    <property type="match status" value="1"/>
</dbReference>
<keyword evidence="4 15" id="KW-0285">Flavoprotein</keyword>
<dbReference type="Gene3D" id="3.40.50.620">
    <property type="entry name" value="HUPs"/>
    <property type="match status" value="1"/>
</dbReference>
<evidence type="ECO:0000256" key="9">
    <source>
        <dbReference type="ARBA" id="ARBA00022777"/>
    </source>
</evidence>
<dbReference type="EC" id="2.7.7.2" evidence="15"/>
<dbReference type="OrthoDB" id="9803667at2"/>
<dbReference type="GO" id="GO:0005524">
    <property type="term" value="F:ATP binding"/>
    <property type="evidence" value="ECO:0007669"/>
    <property type="project" value="UniProtKB-UniRule"/>
</dbReference>
<keyword evidence="5 15" id="KW-0288">FMN</keyword>
<dbReference type="FunFam" id="3.40.50.620:FF:000021">
    <property type="entry name" value="Riboflavin biosynthesis protein"/>
    <property type="match status" value="1"/>
</dbReference>
<keyword evidence="10 15" id="KW-0274">FAD</keyword>
<evidence type="ECO:0000256" key="14">
    <source>
        <dbReference type="ARBA" id="ARBA00049494"/>
    </source>
</evidence>
<reference evidence="17 18" key="1">
    <citation type="journal article" date="2013" name="Nat. Commun.">
        <title>Genome sequence and functional genomic analysis of the oil-degrading bacterium Oleispira antarctica.</title>
        <authorList>
            <person name="Kube M."/>
            <person name="Chernikova T.N."/>
            <person name="Al-Ramahi Y."/>
            <person name="Beloqui A."/>
            <person name="Lopez-Cortez N."/>
            <person name="Guazzaroni M.E."/>
            <person name="Heipieper H.J."/>
            <person name="Klages S."/>
            <person name="Kotsyurbenko O.R."/>
            <person name="Langer I."/>
            <person name="Nechitaylo T.Y."/>
            <person name="Lunsdorf H."/>
            <person name="Fernandez M."/>
            <person name="Juarez S."/>
            <person name="Ciordia S."/>
            <person name="Singer A."/>
            <person name="Kagan O."/>
            <person name="Egorova O."/>
            <person name="Petit P.A."/>
            <person name="Stogios P."/>
            <person name="Kim Y."/>
            <person name="Tchigvintsev A."/>
            <person name="Flick R."/>
            <person name="Denaro R."/>
            <person name="Genovese M."/>
            <person name="Albar J.P."/>
            <person name="Reva O.N."/>
            <person name="Martinez-Gomariz M."/>
            <person name="Tran H."/>
            <person name="Ferrer M."/>
            <person name="Savchenko A."/>
            <person name="Yakunin A.F."/>
            <person name="Yakimov M.M."/>
            <person name="Golyshina O.V."/>
            <person name="Reinhardt R."/>
            <person name="Golyshin P.N."/>
        </authorList>
    </citation>
    <scope>NUCLEOTIDE SEQUENCE [LARGE SCALE GENOMIC DNA]</scope>
</reference>
<dbReference type="UniPathway" id="UPA00276">
    <property type="reaction ID" value="UER00406"/>
</dbReference>
<dbReference type="InterPro" id="IPR004821">
    <property type="entry name" value="Cyt_trans-like"/>
</dbReference>
<evidence type="ECO:0000256" key="6">
    <source>
        <dbReference type="ARBA" id="ARBA00022679"/>
    </source>
</evidence>
<dbReference type="PATRIC" id="fig|698738.3.peg.600"/>
<comment type="similarity">
    <text evidence="15">Belongs to the ribF family.</text>
</comment>
<dbReference type="CDD" id="cd02064">
    <property type="entry name" value="FAD_synthetase_N"/>
    <property type="match status" value="1"/>
</dbReference>
<proteinExistence type="inferred from homology"/>
<dbReference type="GO" id="GO:0009398">
    <property type="term" value="P:FMN biosynthetic process"/>
    <property type="evidence" value="ECO:0007669"/>
    <property type="project" value="UniProtKB-UniRule"/>
</dbReference>
<evidence type="ECO:0000256" key="3">
    <source>
        <dbReference type="ARBA" id="ARBA00005201"/>
    </source>
</evidence>
<dbReference type="EC" id="2.7.1.26" evidence="15"/>
<dbReference type="NCBIfam" id="NF004160">
    <property type="entry name" value="PRK05627.1-3"/>
    <property type="match status" value="1"/>
</dbReference>
<keyword evidence="9 15" id="KW-0418">Kinase</keyword>
<dbReference type="InterPro" id="IPR023468">
    <property type="entry name" value="Riboflavin_kinase"/>
</dbReference>
<keyword evidence="18" id="KW-1185">Reference proteome</keyword>
<dbReference type="InterPro" id="IPR014729">
    <property type="entry name" value="Rossmann-like_a/b/a_fold"/>
</dbReference>
<dbReference type="NCBIfam" id="NF004163">
    <property type="entry name" value="PRK05627.1-6"/>
    <property type="match status" value="1"/>
</dbReference>
<keyword evidence="8 15" id="KW-0547">Nucleotide-binding</keyword>
<comment type="catalytic activity">
    <reaction evidence="14 15">
        <text>FMN + ATP + H(+) = FAD + diphosphate</text>
        <dbReference type="Rhea" id="RHEA:17237"/>
        <dbReference type="ChEBI" id="CHEBI:15378"/>
        <dbReference type="ChEBI" id="CHEBI:30616"/>
        <dbReference type="ChEBI" id="CHEBI:33019"/>
        <dbReference type="ChEBI" id="CHEBI:57692"/>
        <dbReference type="ChEBI" id="CHEBI:58210"/>
        <dbReference type="EC" id="2.7.7.2"/>
    </reaction>
</comment>
<keyword evidence="7 15" id="KW-0548">Nucleotidyltransferase</keyword>